<dbReference type="EMBL" id="CAUOFW020006247">
    <property type="protein sequence ID" value="CAK9173932.1"/>
    <property type="molecule type" value="Genomic_DNA"/>
</dbReference>
<accession>A0ABC8TWS3</accession>
<reference evidence="1 2" key="1">
    <citation type="submission" date="2024-02" db="EMBL/GenBank/DDBJ databases">
        <authorList>
            <person name="Vignale AGUSTIN F."/>
            <person name="Sosa J E."/>
            <person name="Modenutti C."/>
        </authorList>
    </citation>
    <scope>NUCLEOTIDE SEQUENCE [LARGE SCALE GENOMIC DNA]</scope>
</reference>
<evidence type="ECO:0000313" key="1">
    <source>
        <dbReference type="EMBL" id="CAK9173932.1"/>
    </source>
</evidence>
<dbReference type="AlphaFoldDB" id="A0ABC8TWS3"/>
<comment type="caution">
    <text evidence="1">The sequence shown here is derived from an EMBL/GenBank/DDBJ whole genome shotgun (WGS) entry which is preliminary data.</text>
</comment>
<dbReference type="Proteomes" id="UP001642360">
    <property type="component" value="Unassembled WGS sequence"/>
</dbReference>
<protein>
    <submittedName>
        <fullName evidence="1">Uncharacterized protein</fullName>
    </submittedName>
</protein>
<keyword evidence="2" id="KW-1185">Reference proteome</keyword>
<proteinExistence type="predicted"/>
<name>A0ABC8TWS3_9AQUA</name>
<sequence>MEDDSEVWEDDSTVEDAVIEQHEDEEAIVQDLDAAGDLPLGDTAGDLPVGDTARDLLIGESPREDGSVPIDLEETRVVLKEKVRRLREVLSTEVGVPWVPTIVDQITDTGEEGDEAWCIREVEPPLGTTIVREQG</sequence>
<gene>
    <name evidence="1" type="ORF">ILEXP_LOCUS43666</name>
</gene>
<organism evidence="1 2">
    <name type="scientific">Ilex paraguariensis</name>
    <name type="common">yerba mate</name>
    <dbReference type="NCBI Taxonomy" id="185542"/>
    <lineage>
        <taxon>Eukaryota</taxon>
        <taxon>Viridiplantae</taxon>
        <taxon>Streptophyta</taxon>
        <taxon>Embryophyta</taxon>
        <taxon>Tracheophyta</taxon>
        <taxon>Spermatophyta</taxon>
        <taxon>Magnoliopsida</taxon>
        <taxon>eudicotyledons</taxon>
        <taxon>Gunneridae</taxon>
        <taxon>Pentapetalae</taxon>
        <taxon>asterids</taxon>
        <taxon>campanulids</taxon>
        <taxon>Aquifoliales</taxon>
        <taxon>Aquifoliaceae</taxon>
        <taxon>Ilex</taxon>
    </lineage>
</organism>
<evidence type="ECO:0000313" key="2">
    <source>
        <dbReference type="Proteomes" id="UP001642360"/>
    </source>
</evidence>